<dbReference type="GO" id="GO:0051082">
    <property type="term" value="F:unfolded protein binding"/>
    <property type="evidence" value="ECO:0007669"/>
    <property type="project" value="InterPro"/>
</dbReference>
<dbReference type="AlphaFoldDB" id="A0A1D6J397"/>
<name>A0A1D6J397_MAIZE</name>
<dbReference type="GO" id="GO:0030544">
    <property type="term" value="F:Hsp70 protein binding"/>
    <property type="evidence" value="ECO:0007669"/>
    <property type="project" value="InterPro"/>
</dbReference>
<sequence length="195" mass="21727">MALAASHHGLLPFAPAATPTPSRGHLRFRAARPLPRPARRICCQSINSANVLGASSTAINDEGMSMYQRPFMKGKLYIHFSVEFPDSLSLEQCKALEAVLPPKPVSQYTDMELDECEDTMPYDVNIKEEIRRRQQQHQEAYDEEMMCQAVGRGCSAPSSRQLAANLLFRFGRLLSLPACIGVMILLLQECSITKD</sequence>
<organism evidence="1">
    <name type="scientific">Zea mays</name>
    <name type="common">Maize</name>
    <dbReference type="NCBI Taxonomy" id="4577"/>
    <lineage>
        <taxon>Eukaryota</taxon>
        <taxon>Viridiplantae</taxon>
        <taxon>Streptophyta</taxon>
        <taxon>Embryophyta</taxon>
        <taxon>Tracheophyta</taxon>
        <taxon>Spermatophyta</taxon>
        <taxon>Magnoliopsida</taxon>
        <taxon>Liliopsida</taxon>
        <taxon>Poales</taxon>
        <taxon>Poaceae</taxon>
        <taxon>PACMAD clade</taxon>
        <taxon>Panicoideae</taxon>
        <taxon>Andropogonodae</taxon>
        <taxon>Andropogoneae</taxon>
        <taxon>Tripsacinae</taxon>
        <taxon>Zea</taxon>
    </lineage>
</organism>
<dbReference type="SUPFAM" id="SSF49493">
    <property type="entry name" value="HSP40/DnaJ peptide-binding domain"/>
    <property type="match status" value="1"/>
</dbReference>
<dbReference type="InterPro" id="IPR044713">
    <property type="entry name" value="DNJA1/2-like"/>
</dbReference>
<dbReference type="GO" id="GO:0006457">
    <property type="term" value="P:protein folding"/>
    <property type="evidence" value="ECO:0007669"/>
    <property type="project" value="InterPro"/>
</dbReference>
<dbReference type="EMBL" id="CM000786">
    <property type="protein sequence ID" value="AQK42510.1"/>
    <property type="molecule type" value="Genomic_DNA"/>
</dbReference>
<dbReference type="Gene3D" id="2.60.260.20">
    <property type="entry name" value="Urease metallochaperone UreE, N-terminal domain"/>
    <property type="match status" value="1"/>
</dbReference>
<proteinExistence type="predicted"/>
<evidence type="ECO:0000313" key="1">
    <source>
        <dbReference type="EMBL" id="AQK42510.1"/>
    </source>
</evidence>
<dbReference type="STRING" id="4577.A0A1D6J397"/>
<accession>A0A1D6J397</accession>
<dbReference type="ExpressionAtlas" id="A0A1D6J397">
    <property type="expression patterns" value="baseline"/>
</dbReference>
<gene>
    <name evidence="1" type="ORF">ZEAMMB73_Zm00001d024968</name>
</gene>
<reference evidence="1" key="1">
    <citation type="submission" date="2015-12" db="EMBL/GenBank/DDBJ databases">
        <title>Update maize B73 reference genome by single molecule sequencing technologies.</title>
        <authorList>
            <consortium name="Maize Genome Sequencing Project"/>
            <person name="Ware D."/>
        </authorList>
    </citation>
    <scope>NUCLEOTIDE SEQUENCE</scope>
    <source>
        <tissue evidence="1">Seedling</tissue>
    </source>
</reference>
<dbReference type="InterPro" id="IPR008971">
    <property type="entry name" value="HSP40/DnaJ_pept-bd"/>
</dbReference>
<dbReference type="PANTHER" id="PTHR43888">
    <property type="entry name" value="DNAJ-LIKE-2, ISOFORM A-RELATED"/>
    <property type="match status" value="1"/>
</dbReference>
<dbReference type="InParanoid" id="A0A1D6J397"/>
<protein>
    <submittedName>
        <fullName evidence="1">Putative dnaJ chaperone family protein</fullName>
    </submittedName>
</protein>